<sequence>MKRALAPAARLTALLGLNALDLLDLYGKAVWIGSTDSFSFRVVHEQGFAVEPLPRPAFLNSSSVEVGAAIIRASGWTSFYDRCSELYAPNDGEHFDMVKATDCDLRAPFSSSPHHFIPELVLSATLSADSVAWASCQLLFSHRRPQICQEKVVTQFPERYQWQVDEMEHDKMAPIHSMAEAELLKMLDLLSRSHPLSDVVCAQGFESTAGPGHYTATTFACGSPNVFESAFVGAYATSFAEFHEDLAGLAVDKLNVMGFELISRQNSRSQFVLREKDGEVVVVEENAVNFVTFGHLYVALIVTDIVLLFAHVRAAFDTSRMFGWRALVGFESLGDNVFSDSRWLLLYRSLYHSSAIVILTIFSAATSWFVSFPLAFMWCSNSEGSAYALLSAVRVWMFVLCLLNVFWGLFARLRESLAYRIVKCTFVTPLEVLLATTFVVILETDGLFGIAELRRHYEGQQNIDGAAFPGRLAVANAYNEEVDGFATTSPDMLHTLLSPFLIVVTESLALVVLVLLAKSMYYRRLLHLEEREAANAVAVVDNIDEHLDDPVPDQPASTAPLLNRPRAKLYHRLPLEELIRTPARVNSLVRCCFDVDVMEDDGLTYMLPHVYYDFGVMISDAGFLRTRRGFSNVIHRRLDVERFFAPTDSVSAVAPTPLKRQRNEVTDRGVKFALDSVPSPVDSVAAAQGSPSPPRTRSEFRTMPSARSMRRRKSMEELLDNLSPM</sequence>
<dbReference type="InParanoid" id="G4Z3Y8"/>
<feature type="transmembrane region" description="Helical" evidence="2">
    <location>
        <begin position="386"/>
        <end position="409"/>
    </location>
</feature>
<reference evidence="4 5" key="1">
    <citation type="journal article" date="2006" name="Science">
        <title>Phytophthora genome sequences uncover evolutionary origins and mechanisms of pathogenesis.</title>
        <authorList>
            <person name="Tyler B.M."/>
            <person name="Tripathy S."/>
            <person name="Zhang X."/>
            <person name="Dehal P."/>
            <person name="Jiang R.H."/>
            <person name="Aerts A."/>
            <person name="Arredondo F.D."/>
            <person name="Baxter L."/>
            <person name="Bensasson D."/>
            <person name="Beynon J.L."/>
            <person name="Chapman J."/>
            <person name="Damasceno C.M."/>
            <person name="Dorrance A.E."/>
            <person name="Dou D."/>
            <person name="Dickerman A.W."/>
            <person name="Dubchak I.L."/>
            <person name="Garbelotto M."/>
            <person name="Gijzen M."/>
            <person name="Gordon S.G."/>
            <person name="Govers F."/>
            <person name="Grunwald N.J."/>
            <person name="Huang W."/>
            <person name="Ivors K.L."/>
            <person name="Jones R.W."/>
            <person name="Kamoun S."/>
            <person name="Krampis K."/>
            <person name="Lamour K.H."/>
            <person name="Lee M.K."/>
            <person name="McDonald W.H."/>
            <person name="Medina M."/>
            <person name="Meijer H.J."/>
            <person name="Nordberg E.K."/>
            <person name="Maclean D.J."/>
            <person name="Ospina-Giraldo M.D."/>
            <person name="Morris P.F."/>
            <person name="Phuntumart V."/>
            <person name="Putnam N.H."/>
            <person name="Rash S."/>
            <person name="Rose J.K."/>
            <person name="Sakihama Y."/>
            <person name="Salamov A.A."/>
            <person name="Savidor A."/>
            <person name="Scheuring C.F."/>
            <person name="Smith B.M."/>
            <person name="Sobral B.W."/>
            <person name="Terry A."/>
            <person name="Torto-Alalibo T.A."/>
            <person name="Win J."/>
            <person name="Xu Z."/>
            <person name="Zhang H."/>
            <person name="Grigoriev I.V."/>
            <person name="Rokhsar D.S."/>
            <person name="Boore J.L."/>
        </authorList>
    </citation>
    <scope>NUCLEOTIDE SEQUENCE [LARGE SCALE GENOMIC DNA]</scope>
    <source>
        <strain evidence="4 5">P6497</strain>
    </source>
</reference>
<keyword evidence="2" id="KW-0472">Membrane</keyword>
<evidence type="ECO:0008006" key="6">
    <source>
        <dbReference type="Google" id="ProtNLM"/>
    </source>
</evidence>
<dbReference type="RefSeq" id="XP_009524257.1">
    <property type="nucleotide sequence ID" value="XM_009525962.1"/>
</dbReference>
<dbReference type="EMBL" id="JH159153">
    <property type="protein sequence ID" value="EGZ21540.1"/>
    <property type="molecule type" value="Genomic_DNA"/>
</dbReference>
<feature type="transmembrane region" description="Helical" evidence="2">
    <location>
        <begin position="296"/>
        <end position="316"/>
    </location>
</feature>
<feature type="region of interest" description="Disordered" evidence="1">
    <location>
        <begin position="680"/>
        <end position="725"/>
    </location>
</feature>
<feature type="transmembrane region" description="Helical" evidence="2">
    <location>
        <begin position="496"/>
        <end position="517"/>
    </location>
</feature>
<keyword evidence="3" id="KW-0732">Signal</keyword>
<gene>
    <name evidence="4" type="ORF">PHYSODRAFT_490446</name>
</gene>
<evidence type="ECO:0000256" key="3">
    <source>
        <dbReference type="SAM" id="SignalP"/>
    </source>
</evidence>
<organism evidence="4 5">
    <name type="scientific">Phytophthora sojae (strain P6497)</name>
    <name type="common">Soybean stem and root rot agent</name>
    <name type="synonym">Phytophthora megasperma f. sp. glycines</name>
    <dbReference type="NCBI Taxonomy" id="1094619"/>
    <lineage>
        <taxon>Eukaryota</taxon>
        <taxon>Sar</taxon>
        <taxon>Stramenopiles</taxon>
        <taxon>Oomycota</taxon>
        <taxon>Peronosporomycetes</taxon>
        <taxon>Peronosporales</taxon>
        <taxon>Peronosporaceae</taxon>
        <taxon>Phytophthora</taxon>
    </lineage>
</organism>
<dbReference type="OMA" id="NVICAQG"/>
<evidence type="ECO:0000313" key="4">
    <source>
        <dbReference type="EMBL" id="EGZ21540.1"/>
    </source>
</evidence>
<evidence type="ECO:0000313" key="5">
    <source>
        <dbReference type="Proteomes" id="UP000002640"/>
    </source>
</evidence>
<keyword evidence="5" id="KW-1185">Reference proteome</keyword>
<accession>G4Z3Y8</accession>
<feature type="transmembrane region" description="Helical" evidence="2">
    <location>
        <begin position="421"/>
        <end position="442"/>
    </location>
</feature>
<evidence type="ECO:0000256" key="2">
    <source>
        <dbReference type="SAM" id="Phobius"/>
    </source>
</evidence>
<dbReference type="KEGG" id="psoj:PHYSODRAFT_490446"/>
<protein>
    <recommendedName>
        <fullName evidence="6">Transmembrane protein</fullName>
    </recommendedName>
</protein>
<dbReference type="GeneID" id="20656566"/>
<keyword evidence="2" id="KW-0812">Transmembrane</keyword>
<proteinExistence type="predicted"/>
<evidence type="ECO:0000256" key="1">
    <source>
        <dbReference type="SAM" id="MobiDB-lite"/>
    </source>
</evidence>
<keyword evidence="2" id="KW-1133">Transmembrane helix</keyword>
<feature type="signal peptide" evidence="3">
    <location>
        <begin position="1"/>
        <end position="19"/>
    </location>
</feature>
<feature type="chain" id="PRO_5003471808" description="Transmembrane protein" evidence="3">
    <location>
        <begin position="20"/>
        <end position="725"/>
    </location>
</feature>
<dbReference type="Proteomes" id="UP000002640">
    <property type="component" value="Unassembled WGS sequence"/>
</dbReference>
<dbReference type="AlphaFoldDB" id="G4Z3Y8"/>
<name>G4Z3Y8_PHYSP</name>
<feature type="transmembrane region" description="Helical" evidence="2">
    <location>
        <begin position="350"/>
        <end position="374"/>
    </location>
</feature>